<dbReference type="GO" id="GO:0016020">
    <property type="term" value="C:membrane"/>
    <property type="evidence" value="ECO:0007669"/>
    <property type="project" value="UniProtKB-SubCell"/>
</dbReference>
<feature type="transmembrane region" description="Helical" evidence="8">
    <location>
        <begin position="728"/>
        <end position="749"/>
    </location>
</feature>
<dbReference type="SUPFAM" id="SSF49344">
    <property type="entry name" value="CBD9-like"/>
    <property type="match status" value="1"/>
</dbReference>
<evidence type="ECO:0000259" key="11">
    <source>
        <dbReference type="PROSITE" id="PS50939"/>
    </source>
</evidence>
<dbReference type="SMART" id="SM00664">
    <property type="entry name" value="DoH"/>
    <property type="match status" value="2"/>
</dbReference>
<feature type="domain" description="Cytochrome b561" evidence="11">
    <location>
        <begin position="659"/>
        <end position="854"/>
    </location>
</feature>
<dbReference type="InterPro" id="IPR045879">
    <property type="entry name" value="B561A"/>
</dbReference>
<reference evidence="13" key="1">
    <citation type="submission" date="2020-06" db="EMBL/GenBank/DDBJ databases">
        <title>WGS assembly of Ceratodon purpureus strain R40.</title>
        <authorList>
            <person name="Carey S.B."/>
            <person name="Jenkins J."/>
            <person name="Shu S."/>
            <person name="Lovell J.T."/>
            <person name="Sreedasyam A."/>
            <person name="Maumus F."/>
            <person name="Tiley G.P."/>
            <person name="Fernandez-Pozo N."/>
            <person name="Barry K."/>
            <person name="Chen C."/>
            <person name="Wang M."/>
            <person name="Lipzen A."/>
            <person name="Daum C."/>
            <person name="Saski C.A."/>
            <person name="Payton A.C."/>
            <person name="Mcbreen J.C."/>
            <person name="Conrad R.E."/>
            <person name="Kollar L.M."/>
            <person name="Olsson S."/>
            <person name="Huttunen S."/>
            <person name="Landis J.B."/>
            <person name="Wickett N.J."/>
            <person name="Johnson M.G."/>
            <person name="Rensing S.A."/>
            <person name="Grimwood J."/>
            <person name="Schmutz J."/>
            <person name="Mcdaniel S.F."/>
        </authorList>
    </citation>
    <scope>NUCLEOTIDE SEQUENCE</scope>
    <source>
        <strain evidence="13">R40</strain>
    </source>
</reference>
<gene>
    <name evidence="13" type="ORF">KC19_10G149700</name>
</gene>
<feature type="chain" id="PRO_5035741175" evidence="9">
    <location>
        <begin position="23"/>
        <end position="909"/>
    </location>
</feature>
<keyword evidence="4" id="KW-0249">Electron transport</keyword>
<feature type="signal peptide" evidence="9">
    <location>
        <begin position="1"/>
        <end position="22"/>
    </location>
</feature>
<evidence type="ECO:0000259" key="10">
    <source>
        <dbReference type="PROSITE" id="PS50836"/>
    </source>
</evidence>
<evidence type="ECO:0000256" key="4">
    <source>
        <dbReference type="ARBA" id="ARBA00022982"/>
    </source>
</evidence>
<keyword evidence="9" id="KW-0732">Signal</keyword>
<evidence type="ECO:0000256" key="6">
    <source>
        <dbReference type="ARBA" id="ARBA00023136"/>
    </source>
</evidence>
<dbReference type="Pfam" id="PF25489">
    <property type="entry name" value="At5g54830"/>
    <property type="match status" value="1"/>
</dbReference>
<dbReference type="InterPro" id="IPR006593">
    <property type="entry name" value="Cyt_b561/ferric_Rdtase_TM"/>
</dbReference>
<dbReference type="SMART" id="SM00665">
    <property type="entry name" value="B561"/>
    <property type="match status" value="1"/>
</dbReference>
<evidence type="ECO:0000313" key="13">
    <source>
        <dbReference type="EMBL" id="KAG0560039.1"/>
    </source>
</evidence>
<protein>
    <submittedName>
        <fullName evidence="13">Uncharacterized protein</fullName>
    </submittedName>
</protein>
<dbReference type="Pfam" id="PF03351">
    <property type="entry name" value="DOMON"/>
    <property type="match status" value="2"/>
</dbReference>
<comment type="subcellular location">
    <subcellularLocation>
        <location evidence="1">Membrane</location>
    </subcellularLocation>
</comment>
<feature type="compositionally biased region" description="Pro residues" evidence="7">
    <location>
        <begin position="139"/>
        <end position="166"/>
    </location>
</feature>
<feature type="domain" description="DOMON" evidence="10">
    <location>
        <begin position="199"/>
        <end position="341"/>
    </location>
</feature>
<keyword evidence="5 8" id="KW-1133">Transmembrane helix</keyword>
<dbReference type="CDD" id="cd09631">
    <property type="entry name" value="DOMON_DOH"/>
    <property type="match status" value="2"/>
</dbReference>
<keyword evidence="2" id="KW-0813">Transport</keyword>
<evidence type="ECO:0000259" key="12">
    <source>
        <dbReference type="PROSITE" id="PS51549"/>
    </source>
</evidence>
<evidence type="ECO:0000256" key="3">
    <source>
        <dbReference type="ARBA" id="ARBA00022692"/>
    </source>
</evidence>
<feature type="region of interest" description="Disordered" evidence="7">
    <location>
        <begin position="135"/>
        <end position="181"/>
    </location>
</feature>
<feature type="region of interest" description="Disordered" evidence="7">
    <location>
        <begin position="889"/>
        <end position="909"/>
    </location>
</feature>
<keyword evidence="14" id="KW-1185">Reference proteome</keyword>
<dbReference type="Gene3D" id="1.20.120.1770">
    <property type="match status" value="1"/>
</dbReference>
<dbReference type="CDD" id="cd08760">
    <property type="entry name" value="Cyt_b561_FRRS1_like"/>
    <property type="match status" value="1"/>
</dbReference>
<evidence type="ECO:0000313" key="14">
    <source>
        <dbReference type="Proteomes" id="UP000822688"/>
    </source>
</evidence>
<dbReference type="Pfam" id="PF03188">
    <property type="entry name" value="Cytochrom_B561"/>
    <property type="match status" value="1"/>
</dbReference>
<dbReference type="PANTHER" id="PTHR47281:SF1">
    <property type="entry name" value="OS09G0557700 PROTEIN"/>
    <property type="match status" value="1"/>
</dbReference>
<sequence>MGICFRILFLVAVFSWVRIAAAQCSATSSRVGFQADFVMVQHQLRGSFRIVDDCSFTVTRFDMLPGIDVKWWGAVGDDVDSFLGGKVISDATLSGLYSNASLQVSLVRGLHWEDLKVLSVWDSATASNFGHIVLQPNHTAPPPTSGGPVPGAPTFPPTSGPSPLLAPAPLSDGSSSPGTSQMVGEWQPTMFENCVALSSAFRIRWTLGVIPGTIDIGLESALTKTQYMAFGWAKPGKTEQYMIGADVVVAGIDDKGLPLSEDYYISSYSECNWDKAKPAGVCPDSFFAGTTNGLNNSEMIHGQQIDGITLVRYRRPLVSGDIQFDVSLNETQDMTVVWAMGSLSPDSMRVHFTPQNHGLPQGVKYGFLNLTLGNSLDQCLGPLPASNVSQGNIVVADRGTSLVVTSDVAYDYPNPPNPKKVLYINSKEAPLLRVERGVLVTFLVQAGHDVSFYVTSNPIGGSVHNPHADKIYAGGSHAHGVPTEPYTLSWLPDRKTPDKVYYQSYYQKKMGWQVQVVDGGLSDMYNTSHLLADNEVTLFWTLTSTDIYFAVRGERKSGYLAVAFGSGMLNSFAYVAWIDSEGRGQIGTYWITDKDASGIHATSEVLSNKKCERINGVITFEFSRPLQPDCQTGQECKNVIDPANAVKMVWAMGDEWSVNLTNGNIHTMVSTTPTLLYLAAGAAKVEELQPVLAVHGFMMFFAWGLLFPGGAMIARYLKHINPDGFLRIHIYAQASGFFVTLLGLLFAVAELQGLMFDNTHTKLGAACLLIICLQTASGFSRPAKDRGVLRTIWQYFHLYTGRAVLLLGFITLFTGIAQLGRRDTFEHVRTLEWSIVAWALTLAFICGYIEMQDFWIGDQQPYSAQGSSRQGYILGEGEDDSVGLIAPTQNGLGQSSKDHVEMRGSMVPL</sequence>
<dbReference type="SMART" id="SM00686">
    <property type="entry name" value="DM13"/>
    <property type="match status" value="1"/>
</dbReference>
<evidence type="ECO:0000256" key="8">
    <source>
        <dbReference type="SAM" id="Phobius"/>
    </source>
</evidence>
<feature type="transmembrane region" description="Helical" evidence="8">
    <location>
        <begin position="692"/>
        <end position="716"/>
    </location>
</feature>
<dbReference type="PROSITE" id="PS50939">
    <property type="entry name" value="CYTOCHROME_B561"/>
    <property type="match status" value="1"/>
</dbReference>
<comment type="caution">
    <text evidence="13">The sequence shown here is derived from an EMBL/GenBank/DDBJ whole genome shotgun (WGS) entry which is preliminary data.</text>
</comment>
<dbReference type="PROSITE" id="PS50836">
    <property type="entry name" value="DOMON"/>
    <property type="match status" value="2"/>
</dbReference>
<name>A0A8T0GP44_CERPU</name>
<dbReference type="InterPro" id="IPR045266">
    <property type="entry name" value="DOH_DOMON"/>
</dbReference>
<organism evidence="13 14">
    <name type="scientific">Ceratodon purpureus</name>
    <name type="common">Fire moss</name>
    <name type="synonym">Dicranum purpureum</name>
    <dbReference type="NCBI Taxonomy" id="3225"/>
    <lineage>
        <taxon>Eukaryota</taxon>
        <taxon>Viridiplantae</taxon>
        <taxon>Streptophyta</taxon>
        <taxon>Embryophyta</taxon>
        <taxon>Bryophyta</taxon>
        <taxon>Bryophytina</taxon>
        <taxon>Bryopsida</taxon>
        <taxon>Dicranidae</taxon>
        <taxon>Pseudoditrichales</taxon>
        <taxon>Ditrichaceae</taxon>
        <taxon>Ceratodon</taxon>
    </lineage>
</organism>
<proteinExistence type="predicted"/>
<evidence type="ECO:0000256" key="9">
    <source>
        <dbReference type="SAM" id="SignalP"/>
    </source>
</evidence>
<evidence type="ECO:0000256" key="2">
    <source>
        <dbReference type="ARBA" id="ARBA00022448"/>
    </source>
</evidence>
<keyword evidence="3 8" id="KW-0812">Transmembrane</keyword>
<dbReference type="InterPro" id="IPR019545">
    <property type="entry name" value="DM13_domain"/>
</dbReference>
<dbReference type="AlphaFoldDB" id="A0A8T0GP44"/>
<keyword evidence="6 8" id="KW-0472">Membrane</keyword>
<dbReference type="EMBL" id="CM026431">
    <property type="protein sequence ID" value="KAG0560039.1"/>
    <property type="molecule type" value="Genomic_DNA"/>
</dbReference>
<feature type="transmembrane region" description="Helical" evidence="8">
    <location>
        <begin position="831"/>
        <end position="849"/>
    </location>
</feature>
<feature type="domain" description="DM13" evidence="12">
    <location>
        <begin position="31"/>
        <end position="135"/>
    </location>
</feature>
<accession>A0A8T0GP44</accession>
<dbReference type="PROSITE" id="PS51549">
    <property type="entry name" value="DM13"/>
    <property type="match status" value="1"/>
</dbReference>
<dbReference type="Proteomes" id="UP000822688">
    <property type="component" value="Chromosome 10"/>
</dbReference>
<feature type="domain" description="DOMON" evidence="10">
    <location>
        <begin position="534"/>
        <end position="653"/>
    </location>
</feature>
<dbReference type="PANTHER" id="PTHR47281">
    <property type="entry name" value="OS09G0557700 PROTEIN"/>
    <property type="match status" value="1"/>
</dbReference>
<dbReference type="Pfam" id="PF10517">
    <property type="entry name" value="DM13"/>
    <property type="match status" value="1"/>
</dbReference>
<feature type="compositionally biased region" description="Low complexity" evidence="7">
    <location>
        <begin position="167"/>
        <end position="178"/>
    </location>
</feature>
<dbReference type="InterPro" id="IPR005018">
    <property type="entry name" value="DOMON_domain"/>
</dbReference>
<feature type="transmembrane region" description="Helical" evidence="8">
    <location>
        <begin position="799"/>
        <end position="819"/>
    </location>
</feature>
<dbReference type="InterPro" id="IPR057443">
    <property type="entry name" value="At5g54830-like"/>
</dbReference>
<evidence type="ECO:0000256" key="5">
    <source>
        <dbReference type="ARBA" id="ARBA00022989"/>
    </source>
</evidence>
<evidence type="ECO:0000256" key="1">
    <source>
        <dbReference type="ARBA" id="ARBA00004370"/>
    </source>
</evidence>
<evidence type="ECO:0000256" key="7">
    <source>
        <dbReference type="SAM" id="MobiDB-lite"/>
    </source>
</evidence>